<keyword evidence="3" id="KW-1185">Reference proteome</keyword>
<keyword evidence="1" id="KW-1133">Transmembrane helix</keyword>
<sequence>MTRRFRIFLLLTLTFHYGSTKIVIGDVDDDPKDPQKNNPLYDPKEGVTKINITKDSAIELRQHWLEQAFSGLMAAVVQKKTSKLKREYQDIVHKCSKQAHSVEAHAKCVMQAIELHKDPKNAQTSRRHRKRVLQRLNSLERINDIRRKHKDNLKIQNYRKRRVKRAIKQTTTYTIKDKMDQSPFGIVASHLTNALRKLSGDERPKAWRTIVSEVEQKGQDIRNRRKLRKMMSKRFEAYQKAAKQENIEIDDHRPLAMKELEMGEEDEKTEMLRLAEKKMKNMTLDEQIGQAPVKLMREVVKMGLMMSGQNTTDFDKKNIKMLSPRILSIMQEDDEEKKDDINLLSPALFSLHGEGDRMEKKMSLHSALGGVSGDGDHLLNLIIEASGVGHYVDMITKNKLEEVLAKEEPRGPNGERMYWDKEKATKYLGDHEMRKIASMERLTTMYTPEQMREMKESGFTAMTPRQADFIYGDRSPFNDTVTLQRIKGLFISDMFNDGVDDAISETISRVATGHSKFEVRQHDIVLSPIINTHLILNPALASQPIILSPVLFSSLILSPGIFGPVILSPWVFVAGVLSPRILSPVILTPFAFVPIILTPFAMDPIILSPGIFNPIILSPLLMSPFILSPQVCTPVILSPIALSPFILTPNLMSPLILSPFVLTPIVMSPAYVGALILSPYALSPAIASSGAAVSVIASPSFLS</sequence>
<evidence type="ECO:0000313" key="3">
    <source>
        <dbReference type="Proteomes" id="UP000887575"/>
    </source>
</evidence>
<evidence type="ECO:0000313" key="4">
    <source>
        <dbReference type="WBParaSite" id="MBELARI_LOCUS17943"/>
    </source>
</evidence>
<feature type="signal peptide" evidence="2">
    <location>
        <begin position="1"/>
        <end position="20"/>
    </location>
</feature>
<protein>
    <submittedName>
        <fullName evidence="4">Uncharacterized protein</fullName>
    </submittedName>
</protein>
<dbReference type="AlphaFoldDB" id="A0AAF3EUS9"/>
<dbReference type="PANTHER" id="PTHR21523">
    <property type="match status" value="1"/>
</dbReference>
<feature type="transmembrane region" description="Helical" evidence="1">
    <location>
        <begin position="550"/>
        <end position="573"/>
    </location>
</feature>
<feature type="chain" id="PRO_5042084901" evidence="2">
    <location>
        <begin position="21"/>
        <end position="703"/>
    </location>
</feature>
<dbReference type="WBParaSite" id="MBELARI_LOCUS17943">
    <property type="protein sequence ID" value="MBELARI_LOCUS17943"/>
    <property type="gene ID" value="MBELARI_LOCUS17943"/>
</dbReference>
<feature type="transmembrane region" description="Helical" evidence="1">
    <location>
        <begin position="627"/>
        <end position="648"/>
    </location>
</feature>
<dbReference type="PANTHER" id="PTHR21523:SF37">
    <property type="entry name" value="MLT-TEN (MLT-10) RELATED"/>
    <property type="match status" value="1"/>
</dbReference>
<feature type="transmembrane region" description="Helical" evidence="1">
    <location>
        <begin position="585"/>
        <end position="607"/>
    </location>
</feature>
<organism evidence="3 4">
    <name type="scientific">Mesorhabditis belari</name>
    <dbReference type="NCBI Taxonomy" id="2138241"/>
    <lineage>
        <taxon>Eukaryota</taxon>
        <taxon>Metazoa</taxon>
        <taxon>Ecdysozoa</taxon>
        <taxon>Nematoda</taxon>
        <taxon>Chromadorea</taxon>
        <taxon>Rhabditida</taxon>
        <taxon>Rhabditina</taxon>
        <taxon>Rhabditomorpha</taxon>
        <taxon>Rhabditoidea</taxon>
        <taxon>Rhabditidae</taxon>
        <taxon>Mesorhabditinae</taxon>
        <taxon>Mesorhabditis</taxon>
    </lineage>
</organism>
<dbReference type="Pfam" id="PF04870">
    <property type="entry name" value="Moulting_cycle"/>
    <property type="match status" value="1"/>
</dbReference>
<accession>A0AAF3EUS9</accession>
<feature type="transmembrane region" description="Helical" evidence="1">
    <location>
        <begin position="655"/>
        <end position="676"/>
    </location>
</feature>
<keyword evidence="1" id="KW-0812">Transmembrane</keyword>
<dbReference type="InterPro" id="IPR006954">
    <property type="entry name" value="Mlt-10-like"/>
</dbReference>
<evidence type="ECO:0000256" key="1">
    <source>
        <dbReference type="SAM" id="Phobius"/>
    </source>
</evidence>
<evidence type="ECO:0000256" key="2">
    <source>
        <dbReference type="SAM" id="SignalP"/>
    </source>
</evidence>
<proteinExistence type="predicted"/>
<keyword evidence="2" id="KW-0732">Signal</keyword>
<dbReference type="Proteomes" id="UP000887575">
    <property type="component" value="Unassembled WGS sequence"/>
</dbReference>
<reference evidence="4" key="1">
    <citation type="submission" date="2024-02" db="UniProtKB">
        <authorList>
            <consortium name="WormBaseParasite"/>
        </authorList>
    </citation>
    <scope>IDENTIFICATION</scope>
</reference>
<name>A0AAF3EUS9_9BILA</name>
<keyword evidence="1" id="KW-0472">Membrane</keyword>